<keyword evidence="2" id="KW-1185">Reference proteome</keyword>
<name>A0A085LR58_9BILA</name>
<evidence type="ECO:0000313" key="2">
    <source>
        <dbReference type="Proteomes" id="UP000030764"/>
    </source>
</evidence>
<dbReference type="Proteomes" id="UP000030764">
    <property type="component" value="Unassembled WGS sequence"/>
</dbReference>
<accession>A0A085LR58</accession>
<organism evidence="1 2">
    <name type="scientific">Trichuris suis</name>
    <name type="common">pig whipworm</name>
    <dbReference type="NCBI Taxonomy" id="68888"/>
    <lineage>
        <taxon>Eukaryota</taxon>
        <taxon>Metazoa</taxon>
        <taxon>Ecdysozoa</taxon>
        <taxon>Nematoda</taxon>
        <taxon>Enoplea</taxon>
        <taxon>Dorylaimia</taxon>
        <taxon>Trichinellida</taxon>
        <taxon>Trichuridae</taxon>
        <taxon>Trichuris</taxon>
    </lineage>
</organism>
<evidence type="ECO:0000313" key="1">
    <source>
        <dbReference type="EMBL" id="KFD47454.1"/>
    </source>
</evidence>
<protein>
    <submittedName>
        <fullName evidence="1">Uncharacterized protein</fullName>
    </submittedName>
</protein>
<sequence>MHETAGANFPICLPSDRTLYVGRWPSDPQSGPRRSSSPLQNLTLVASSYLAYSTTSPHTTRLLSYALHTITMDTTVVLDSKHNSKSVRAYEQYWLLENISQFEKLLD</sequence>
<gene>
    <name evidence="1" type="ORF">M513_11679</name>
</gene>
<reference evidence="1 2" key="1">
    <citation type="journal article" date="2014" name="Nat. Genet.">
        <title>Genome and transcriptome of the porcine whipworm Trichuris suis.</title>
        <authorList>
            <person name="Jex A.R."/>
            <person name="Nejsum P."/>
            <person name="Schwarz E.M."/>
            <person name="Hu L."/>
            <person name="Young N.D."/>
            <person name="Hall R.S."/>
            <person name="Korhonen P.K."/>
            <person name="Liao S."/>
            <person name="Thamsborg S."/>
            <person name="Xia J."/>
            <person name="Xu P."/>
            <person name="Wang S."/>
            <person name="Scheerlinck J.P."/>
            <person name="Hofmann A."/>
            <person name="Sternberg P.W."/>
            <person name="Wang J."/>
            <person name="Gasser R.B."/>
        </authorList>
    </citation>
    <scope>NUCLEOTIDE SEQUENCE [LARGE SCALE GENOMIC DNA]</scope>
    <source>
        <strain evidence="1">DCEP-RM93M</strain>
    </source>
</reference>
<dbReference type="EMBL" id="KL363326">
    <property type="protein sequence ID" value="KFD47454.1"/>
    <property type="molecule type" value="Genomic_DNA"/>
</dbReference>
<proteinExistence type="predicted"/>
<dbReference type="AlphaFoldDB" id="A0A085LR58"/>